<evidence type="ECO:0000256" key="1">
    <source>
        <dbReference type="ARBA" id="ARBA00023125"/>
    </source>
</evidence>
<dbReference type="EMBL" id="CP002480">
    <property type="protein sequence ID" value="ADW67398.1"/>
    <property type="molecule type" value="Genomic_DNA"/>
</dbReference>
<organism evidence="5">
    <name type="scientific">Granulicella tundricola (strain ATCC BAA-1859 / DSM 23138 / MP5ACTX9)</name>
    <dbReference type="NCBI Taxonomy" id="1198114"/>
    <lineage>
        <taxon>Bacteria</taxon>
        <taxon>Pseudomonadati</taxon>
        <taxon>Acidobacteriota</taxon>
        <taxon>Terriglobia</taxon>
        <taxon>Terriglobales</taxon>
        <taxon>Acidobacteriaceae</taxon>
        <taxon>Granulicella</taxon>
    </lineage>
</organism>
<dbReference type="STRING" id="1198114.AciX9_0326"/>
<feature type="domain" description="HTH tetR-type" evidence="3">
    <location>
        <begin position="20"/>
        <end position="79"/>
    </location>
</feature>
<dbReference type="AlphaFoldDB" id="E8WWS0"/>
<dbReference type="InterPro" id="IPR009057">
    <property type="entry name" value="Homeodomain-like_sf"/>
</dbReference>
<dbReference type="InterPro" id="IPR001647">
    <property type="entry name" value="HTH_TetR"/>
</dbReference>
<feature type="DNA-binding region" description="H-T-H motif" evidence="2">
    <location>
        <begin position="42"/>
        <end position="61"/>
    </location>
</feature>
<dbReference type="InterPro" id="IPR050109">
    <property type="entry name" value="HTH-type_TetR-like_transc_reg"/>
</dbReference>
<evidence type="ECO:0000256" key="2">
    <source>
        <dbReference type="PROSITE-ProRule" id="PRU00335"/>
    </source>
</evidence>
<dbReference type="PaxDb" id="1198114-AciX9_0326"/>
<proteinExistence type="predicted"/>
<evidence type="ECO:0000313" key="5">
    <source>
        <dbReference type="Proteomes" id="UP000000343"/>
    </source>
</evidence>
<reference evidence="5" key="1">
    <citation type="submission" date="2011-01" db="EMBL/GenBank/DDBJ databases">
        <title>Complete sequence of chromosome of Acidobacterium sp. MP5ACTX9.</title>
        <authorList>
            <consortium name="US DOE Joint Genome Institute"/>
            <person name="Lucas S."/>
            <person name="Copeland A."/>
            <person name="Lapidus A."/>
            <person name="Cheng J.-F."/>
            <person name="Goodwin L."/>
            <person name="Pitluck S."/>
            <person name="Teshima H."/>
            <person name="Detter J.C."/>
            <person name="Han C."/>
            <person name="Tapia R."/>
            <person name="Land M."/>
            <person name="Hauser L."/>
            <person name="Kyrpides N."/>
            <person name="Ivanova N."/>
            <person name="Ovchinnikova G."/>
            <person name="Pagani I."/>
            <person name="Rawat S.R."/>
            <person name="Mannisto M."/>
            <person name="Haggblom M.M."/>
            <person name="Woyke T."/>
        </authorList>
    </citation>
    <scope>NUCLEOTIDE SEQUENCE [LARGE SCALE GENOMIC DNA]</scope>
    <source>
        <strain evidence="5">MP5ACTX9</strain>
    </source>
</reference>
<dbReference type="PRINTS" id="PR00455">
    <property type="entry name" value="HTHTETR"/>
</dbReference>
<sequence length="201" mass="22465">MTLGADSCSLILVMARLKSSEKRDAILQAAVGEIAEAGLGAATAKIARRADVAAGTLFTYFVNKDELLNELYLELKGEVYSRVNESFPHKGSLERRVKHIWVSYLGWAVEYPLKRKVSVQLNVSDVITAATRSRAAEARGLIDRTLRELGERESLRELPSGFAVAMMSSLQDAVMEFIAKKPKQQEMLTERAFEVFWRAVR</sequence>
<evidence type="ECO:0000313" key="4">
    <source>
        <dbReference type="EMBL" id="ADW67398.1"/>
    </source>
</evidence>
<dbReference type="Pfam" id="PF00440">
    <property type="entry name" value="TetR_N"/>
    <property type="match status" value="1"/>
</dbReference>
<evidence type="ECO:0000259" key="3">
    <source>
        <dbReference type="PROSITE" id="PS50977"/>
    </source>
</evidence>
<dbReference type="Gene3D" id="1.10.357.10">
    <property type="entry name" value="Tetracycline Repressor, domain 2"/>
    <property type="match status" value="1"/>
</dbReference>
<dbReference type="PROSITE" id="PS50977">
    <property type="entry name" value="HTH_TETR_2"/>
    <property type="match status" value="1"/>
</dbReference>
<dbReference type="eggNOG" id="COG1309">
    <property type="taxonomic scope" value="Bacteria"/>
</dbReference>
<dbReference type="HOGENOM" id="CLU_069356_12_9_0"/>
<protein>
    <submittedName>
        <fullName evidence="4">Regulatory protein TetR</fullName>
    </submittedName>
</protein>
<keyword evidence="5" id="KW-1185">Reference proteome</keyword>
<gene>
    <name evidence="4" type="ordered locus">AciX9_0326</name>
</gene>
<accession>E8WWS0</accession>
<dbReference type="Proteomes" id="UP000000343">
    <property type="component" value="Chromosome"/>
</dbReference>
<dbReference type="PANTHER" id="PTHR30055">
    <property type="entry name" value="HTH-TYPE TRANSCRIPTIONAL REGULATOR RUTR"/>
    <property type="match status" value="1"/>
</dbReference>
<dbReference type="KEGG" id="acm:AciX9_0326"/>
<dbReference type="SUPFAM" id="SSF46689">
    <property type="entry name" value="Homeodomain-like"/>
    <property type="match status" value="1"/>
</dbReference>
<keyword evidence="1 2" id="KW-0238">DNA-binding</keyword>
<dbReference type="PANTHER" id="PTHR30055:SF222">
    <property type="entry name" value="REGULATORY PROTEIN"/>
    <property type="match status" value="1"/>
</dbReference>
<name>E8WWS0_GRATM</name>
<dbReference type="GO" id="GO:0003677">
    <property type="term" value="F:DNA binding"/>
    <property type="evidence" value="ECO:0007669"/>
    <property type="project" value="UniProtKB-UniRule"/>
</dbReference>